<name>A0A134A392_9FUSO</name>
<comment type="caution">
    <text evidence="9">The sequence shown here is derived from an EMBL/GenBank/DDBJ whole genome shotgun (WGS) entry which is preliminary data.</text>
</comment>
<evidence type="ECO:0000259" key="7">
    <source>
        <dbReference type="Pfam" id="PF00288"/>
    </source>
</evidence>
<dbReference type="Pfam" id="PF00288">
    <property type="entry name" value="GHMP_kinases_N"/>
    <property type="match status" value="1"/>
</dbReference>
<dbReference type="EMBL" id="LSDD01000124">
    <property type="protein sequence ID" value="KXB62165.1"/>
    <property type="molecule type" value="Genomic_DNA"/>
</dbReference>
<dbReference type="Gene3D" id="3.30.230.10">
    <property type="match status" value="1"/>
</dbReference>
<accession>A0A134A392</accession>
<gene>
    <name evidence="9" type="ORF">HMPREF3180_01670</name>
</gene>
<dbReference type="OrthoDB" id="1522677at2"/>
<proteinExistence type="predicted"/>
<dbReference type="GO" id="GO:0005524">
    <property type="term" value="F:ATP binding"/>
    <property type="evidence" value="ECO:0007669"/>
    <property type="project" value="UniProtKB-KW"/>
</dbReference>
<evidence type="ECO:0000313" key="9">
    <source>
        <dbReference type="EMBL" id="KXB62165.1"/>
    </source>
</evidence>
<evidence type="ECO:0000256" key="6">
    <source>
        <dbReference type="ARBA" id="ARBA00022840"/>
    </source>
</evidence>
<sequence length="361" mass="41215">MLENKIITNKTCGKLYIAGEYSILTAGQSAIIKNVNIFMESRISFSNMDEYMIFSDMFDYKLTLEKDTFNNENILQNFDKNYLLICEAISVMSEYLKLKNLEIKPFELEITGKMERDGKKFGIGSSGSVVILTIKSILNLYNLEVSKEMIFKLSSYVLLKRGDNGSMGDIACISYENLIFYRSFDREKIRKLIEKETLEDVLKADWNYEISELYFNEKESNQKGKNSLSCEFLVGWTKEPAISSDLINIVKSSICENKNFLENVEKVVKKLREVIKNGDKVEIKKCIGENGKLLENLDENIYSKKLKELTSATQDLDICAKSSGAGGGDCGIAFSFDEKDTKIVVEKWRKLGIELLYSEKL</sequence>
<evidence type="ECO:0000256" key="4">
    <source>
        <dbReference type="ARBA" id="ARBA00022741"/>
    </source>
</evidence>
<keyword evidence="3" id="KW-0808">Transferase</keyword>
<dbReference type="InterPro" id="IPR005917">
    <property type="entry name" value="Pmev_kinase_bact"/>
</dbReference>
<dbReference type="PANTHER" id="PTHR31814:SF2">
    <property type="entry name" value="PHOSPHOMEVALONATE KINASE"/>
    <property type="match status" value="1"/>
</dbReference>
<dbReference type="SUPFAM" id="SSF54211">
    <property type="entry name" value="Ribosomal protein S5 domain 2-like"/>
    <property type="match status" value="1"/>
</dbReference>
<dbReference type="Proteomes" id="UP000070483">
    <property type="component" value="Unassembled WGS sequence"/>
</dbReference>
<evidence type="ECO:0000313" key="10">
    <source>
        <dbReference type="Proteomes" id="UP000070483"/>
    </source>
</evidence>
<comment type="pathway">
    <text evidence="1">Isoprenoid biosynthesis; isopentenyl diphosphate biosynthesis via mevalonate pathway; isopentenyl diphosphate from (R)-mevalonate: step 2/3.</text>
</comment>
<evidence type="ECO:0000259" key="8">
    <source>
        <dbReference type="Pfam" id="PF08544"/>
    </source>
</evidence>
<feature type="domain" description="GHMP kinase N-terminal" evidence="7">
    <location>
        <begin position="87"/>
        <end position="175"/>
    </location>
</feature>
<dbReference type="SUPFAM" id="SSF55060">
    <property type="entry name" value="GHMP Kinase, C-terminal domain"/>
    <property type="match status" value="1"/>
</dbReference>
<dbReference type="InterPro" id="IPR013750">
    <property type="entry name" value="GHMP_kinase_C_dom"/>
</dbReference>
<dbReference type="AlphaFoldDB" id="A0A134A392"/>
<dbReference type="GO" id="GO:0004631">
    <property type="term" value="F:phosphomevalonate kinase activity"/>
    <property type="evidence" value="ECO:0007669"/>
    <property type="project" value="UniProtKB-EC"/>
</dbReference>
<keyword evidence="6" id="KW-0067">ATP-binding</keyword>
<dbReference type="PATRIC" id="fig|157687.3.peg.1664"/>
<dbReference type="UniPathway" id="UPA00057">
    <property type="reaction ID" value="UER00099"/>
</dbReference>
<dbReference type="Gene3D" id="3.30.70.890">
    <property type="entry name" value="GHMP kinase, C-terminal domain"/>
    <property type="match status" value="1"/>
</dbReference>
<dbReference type="InterPro" id="IPR036554">
    <property type="entry name" value="GHMP_kinase_C_sf"/>
</dbReference>
<evidence type="ECO:0000256" key="2">
    <source>
        <dbReference type="ARBA" id="ARBA00012958"/>
    </source>
</evidence>
<dbReference type="STRING" id="157687.HMPREF3180_01670"/>
<keyword evidence="10" id="KW-1185">Reference proteome</keyword>
<evidence type="ECO:0000256" key="5">
    <source>
        <dbReference type="ARBA" id="ARBA00022777"/>
    </source>
</evidence>
<dbReference type="PANTHER" id="PTHR31814">
    <property type="match status" value="1"/>
</dbReference>
<keyword evidence="4" id="KW-0547">Nucleotide-binding</keyword>
<keyword evidence="5 9" id="KW-0418">Kinase</keyword>
<dbReference type="InterPro" id="IPR035102">
    <property type="entry name" value="Phosphomevalonate_kinase"/>
</dbReference>
<reference evidence="10" key="1">
    <citation type="submission" date="2016-01" db="EMBL/GenBank/DDBJ databases">
        <authorList>
            <person name="Mitreva M."/>
            <person name="Pepin K.H."/>
            <person name="Mihindukulasuriya K.A."/>
            <person name="Fulton R."/>
            <person name="Fronick C."/>
            <person name="O'Laughlin M."/>
            <person name="Miner T."/>
            <person name="Herter B."/>
            <person name="Rosa B.A."/>
            <person name="Cordes M."/>
            <person name="Tomlinson C."/>
            <person name="Wollam A."/>
            <person name="Palsikar V.B."/>
            <person name="Mardis E.R."/>
            <person name="Wilson R.K."/>
        </authorList>
    </citation>
    <scope>NUCLEOTIDE SEQUENCE [LARGE SCALE GENOMIC DNA]</scope>
    <source>
        <strain evidence="10">KA00185</strain>
    </source>
</reference>
<organism evidence="9 10">
    <name type="scientific">Leptotrichia wadei</name>
    <dbReference type="NCBI Taxonomy" id="157687"/>
    <lineage>
        <taxon>Bacteria</taxon>
        <taxon>Fusobacteriati</taxon>
        <taxon>Fusobacteriota</taxon>
        <taxon>Fusobacteriia</taxon>
        <taxon>Fusobacteriales</taxon>
        <taxon>Leptotrichiaceae</taxon>
        <taxon>Leptotrichia</taxon>
    </lineage>
</organism>
<feature type="domain" description="GHMP kinase C-terminal" evidence="8">
    <location>
        <begin position="272"/>
        <end position="352"/>
    </location>
</feature>
<dbReference type="GO" id="GO:0019287">
    <property type="term" value="P:isopentenyl diphosphate biosynthetic process, mevalonate pathway"/>
    <property type="evidence" value="ECO:0007669"/>
    <property type="project" value="UniProtKB-UniPathway"/>
</dbReference>
<dbReference type="InterPro" id="IPR014721">
    <property type="entry name" value="Ribsml_uS5_D2-typ_fold_subgr"/>
</dbReference>
<evidence type="ECO:0000256" key="3">
    <source>
        <dbReference type="ARBA" id="ARBA00022679"/>
    </source>
</evidence>
<dbReference type="EC" id="2.7.4.2" evidence="2"/>
<dbReference type="RefSeq" id="WP_060918285.1">
    <property type="nucleotide sequence ID" value="NZ_KQ960099.1"/>
</dbReference>
<dbReference type="InterPro" id="IPR006204">
    <property type="entry name" value="GHMP_kinase_N_dom"/>
</dbReference>
<dbReference type="Pfam" id="PF08544">
    <property type="entry name" value="GHMP_kinases_C"/>
    <property type="match status" value="1"/>
</dbReference>
<evidence type="ECO:0000256" key="1">
    <source>
        <dbReference type="ARBA" id="ARBA00005017"/>
    </source>
</evidence>
<dbReference type="NCBIfam" id="TIGR01220">
    <property type="entry name" value="Pmev_kin_Gr_pos"/>
    <property type="match status" value="1"/>
</dbReference>
<dbReference type="InterPro" id="IPR020568">
    <property type="entry name" value="Ribosomal_Su5_D2-typ_SF"/>
</dbReference>
<protein>
    <recommendedName>
        <fullName evidence="2">phosphomevalonate kinase</fullName>
        <ecNumber evidence="2">2.7.4.2</ecNumber>
    </recommendedName>
</protein>